<evidence type="ECO:0000256" key="1">
    <source>
        <dbReference type="SAM" id="Phobius"/>
    </source>
</evidence>
<gene>
    <name evidence="3" type="ORF">MF646_20105</name>
</gene>
<dbReference type="GO" id="GO:0005886">
    <property type="term" value="C:plasma membrane"/>
    <property type="evidence" value="ECO:0007669"/>
    <property type="project" value="TreeGrafter"/>
</dbReference>
<keyword evidence="4" id="KW-1185">Reference proteome</keyword>
<sequence>MGKKSLIIILISSLIFFIYVCLLHIQIIRYSHIEIEGDIDYVIILGARVKGAEPSLSLKYRIEAAAEYVLENEDVVVIATGGQGPGEDITEAEAIKTELMRKGIEESRIFLEDESTSTVENIRLSKKHIPAISKKGLVVTNRYHVYRATMIAQDQQLDVTGLPAKTPRTVLLQSYLREYLAITKYFFTRNLNLYLLIL</sequence>
<protein>
    <submittedName>
        <fullName evidence="3">YdcF family protein</fullName>
    </submittedName>
</protein>
<keyword evidence="1" id="KW-0472">Membrane</keyword>
<dbReference type="InterPro" id="IPR014729">
    <property type="entry name" value="Rossmann-like_a/b/a_fold"/>
</dbReference>
<proteinExistence type="predicted"/>
<reference evidence="3" key="1">
    <citation type="submission" date="2022-02" db="EMBL/GenBank/DDBJ databases">
        <title>Halalkalibacter sp. nov. isolated from Lonar Lake, India.</title>
        <authorList>
            <person name="Joshi A."/>
            <person name="Thite S."/>
            <person name="Lodha T."/>
        </authorList>
    </citation>
    <scope>NUCLEOTIDE SEQUENCE</scope>
    <source>
        <strain evidence="3">MEB205</strain>
    </source>
</reference>
<organism evidence="3 4">
    <name type="scientific">Halalkalibacter alkaliphilus</name>
    <dbReference type="NCBI Taxonomy" id="2917993"/>
    <lineage>
        <taxon>Bacteria</taxon>
        <taxon>Bacillati</taxon>
        <taxon>Bacillota</taxon>
        <taxon>Bacilli</taxon>
        <taxon>Bacillales</taxon>
        <taxon>Bacillaceae</taxon>
        <taxon>Halalkalibacter</taxon>
    </lineage>
</organism>
<dbReference type="EMBL" id="JAKRYL010000029">
    <property type="protein sequence ID" value="MCL7749427.1"/>
    <property type="molecule type" value="Genomic_DNA"/>
</dbReference>
<dbReference type="PANTHER" id="PTHR30336:SF4">
    <property type="entry name" value="ENVELOPE BIOGENESIS FACTOR ELYC"/>
    <property type="match status" value="1"/>
</dbReference>
<dbReference type="Pfam" id="PF02698">
    <property type="entry name" value="DUF218"/>
    <property type="match status" value="1"/>
</dbReference>
<name>A0A9X2CW60_9BACI</name>
<dbReference type="InterPro" id="IPR003848">
    <property type="entry name" value="DUF218"/>
</dbReference>
<dbReference type="CDD" id="cd06259">
    <property type="entry name" value="YdcF-like"/>
    <property type="match status" value="1"/>
</dbReference>
<dbReference type="Gene3D" id="3.40.50.620">
    <property type="entry name" value="HUPs"/>
    <property type="match status" value="1"/>
</dbReference>
<keyword evidence="1" id="KW-0812">Transmembrane</keyword>
<evidence type="ECO:0000313" key="3">
    <source>
        <dbReference type="EMBL" id="MCL7749427.1"/>
    </source>
</evidence>
<dbReference type="GO" id="GO:0043164">
    <property type="term" value="P:Gram-negative-bacterium-type cell wall biogenesis"/>
    <property type="evidence" value="ECO:0007669"/>
    <property type="project" value="TreeGrafter"/>
</dbReference>
<accession>A0A9X2CW60</accession>
<evidence type="ECO:0000259" key="2">
    <source>
        <dbReference type="Pfam" id="PF02698"/>
    </source>
</evidence>
<keyword evidence="1" id="KW-1133">Transmembrane helix</keyword>
<comment type="caution">
    <text evidence="3">The sequence shown here is derived from an EMBL/GenBank/DDBJ whole genome shotgun (WGS) entry which is preliminary data.</text>
</comment>
<dbReference type="AlphaFoldDB" id="A0A9X2CW60"/>
<feature type="domain" description="DUF218" evidence="2">
    <location>
        <begin position="40"/>
        <end position="180"/>
    </location>
</feature>
<dbReference type="GO" id="GO:0000270">
    <property type="term" value="P:peptidoglycan metabolic process"/>
    <property type="evidence" value="ECO:0007669"/>
    <property type="project" value="TreeGrafter"/>
</dbReference>
<dbReference type="Proteomes" id="UP001139150">
    <property type="component" value="Unassembled WGS sequence"/>
</dbReference>
<feature type="transmembrane region" description="Helical" evidence="1">
    <location>
        <begin position="6"/>
        <end position="25"/>
    </location>
</feature>
<evidence type="ECO:0000313" key="4">
    <source>
        <dbReference type="Proteomes" id="UP001139150"/>
    </source>
</evidence>
<dbReference type="RefSeq" id="WP_250098287.1">
    <property type="nucleotide sequence ID" value="NZ_JAKRYL010000029.1"/>
</dbReference>
<dbReference type="InterPro" id="IPR051599">
    <property type="entry name" value="Cell_Envelope_Assoc"/>
</dbReference>
<dbReference type="PANTHER" id="PTHR30336">
    <property type="entry name" value="INNER MEMBRANE PROTEIN, PROBABLE PERMEASE"/>
    <property type="match status" value="1"/>
</dbReference>